<dbReference type="InterPro" id="IPR012338">
    <property type="entry name" value="Beta-lactam/transpept-like"/>
</dbReference>
<dbReference type="Pfam" id="PF00144">
    <property type="entry name" value="Beta-lactamase"/>
    <property type="match status" value="1"/>
</dbReference>
<dbReference type="EC" id="3.1.1.103" evidence="2"/>
<comment type="caution">
    <text evidence="2">The sequence shown here is derived from an EMBL/GenBank/DDBJ whole genome shotgun (WGS) entry which is preliminary data.</text>
</comment>
<evidence type="ECO:0000259" key="1">
    <source>
        <dbReference type="Pfam" id="PF00144"/>
    </source>
</evidence>
<dbReference type="Proteomes" id="UP001551482">
    <property type="component" value="Unassembled WGS sequence"/>
</dbReference>
<dbReference type="PANTHER" id="PTHR43319:SF3">
    <property type="entry name" value="BETA-LACTAMASE-RELATED DOMAIN-CONTAINING PROTEIN"/>
    <property type="match status" value="1"/>
</dbReference>
<evidence type="ECO:0000313" key="3">
    <source>
        <dbReference type="Proteomes" id="UP001551482"/>
    </source>
</evidence>
<dbReference type="SUPFAM" id="SSF56601">
    <property type="entry name" value="beta-lactamase/transpeptidase-like"/>
    <property type="match status" value="1"/>
</dbReference>
<dbReference type="Gene3D" id="3.40.710.10">
    <property type="entry name" value="DD-peptidase/beta-lactamase superfamily"/>
    <property type="match status" value="1"/>
</dbReference>
<dbReference type="RefSeq" id="WP_358356862.1">
    <property type="nucleotide sequence ID" value="NZ_JBEZFP010000062.1"/>
</dbReference>
<accession>A0ABV3DMD4</accession>
<reference evidence="2 3" key="1">
    <citation type="submission" date="2024-06" db="EMBL/GenBank/DDBJ databases">
        <title>The Natural Products Discovery Center: Release of the First 8490 Sequenced Strains for Exploring Actinobacteria Biosynthetic Diversity.</title>
        <authorList>
            <person name="Kalkreuter E."/>
            <person name="Kautsar S.A."/>
            <person name="Yang D."/>
            <person name="Bader C.D."/>
            <person name="Teijaro C.N."/>
            <person name="Fluegel L."/>
            <person name="Davis C.M."/>
            <person name="Simpson J.R."/>
            <person name="Lauterbach L."/>
            <person name="Steele A.D."/>
            <person name="Gui C."/>
            <person name="Meng S."/>
            <person name="Li G."/>
            <person name="Viehrig K."/>
            <person name="Ye F."/>
            <person name="Su P."/>
            <person name="Kiefer A.F."/>
            <person name="Nichols A."/>
            <person name="Cepeda A.J."/>
            <person name="Yan W."/>
            <person name="Fan B."/>
            <person name="Jiang Y."/>
            <person name="Adhikari A."/>
            <person name="Zheng C.-J."/>
            <person name="Schuster L."/>
            <person name="Cowan T.M."/>
            <person name="Smanski M.J."/>
            <person name="Chevrette M.G."/>
            <person name="De Carvalho L.P.S."/>
            <person name="Shen B."/>
        </authorList>
    </citation>
    <scope>NUCLEOTIDE SEQUENCE [LARGE SCALE GENOMIC DNA]</scope>
    <source>
        <strain evidence="2 3">NPDC048946</strain>
    </source>
</reference>
<keyword evidence="2" id="KW-0378">Hydrolase</keyword>
<dbReference type="InterPro" id="IPR001466">
    <property type="entry name" value="Beta-lactam-related"/>
</dbReference>
<dbReference type="PANTHER" id="PTHR43319">
    <property type="entry name" value="BETA-LACTAMASE-RELATED"/>
    <property type="match status" value="1"/>
</dbReference>
<keyword evidence="3" id="KW-1185">Reference proteome</keyword>
<sequence>MQQQTQTAADDRQVHGHVADGFEEVRTEFEAFVAAEYNEPGSQLAAYVGDRLVVDLWAGEGMRGDSLHPVFSITKGAAFTVVAMLVQDGVLDLNRTVASYWPEFAAEGKGELTVRELLAHRSGVIGVDGGFSTDELADDRIVAARLAGQKPFWEPGKGYGYHAYVIGGLTGEVVRRATGQSVQEIWEERVRAPYGLDFYIGLPEDQEARVQDVRPMAPPPEVAAQLAANPPARDSHLAVAFNLHATPPTDLATFANTRSVRALGPTSAGGVGNARGLARFYAAAIGDVDGRAALLRPETIAEFSRLRTPGTDLVTGEEDHFGLGFETSHLRYPFLGGTAFGHSGAAGSQAFADPASGVAYGYTRRRFHFPPSGGAPENDQLAAAVVRAAKRLGK</sequence>
<dbReference type="GO" id="GO:0016787">
    <property type="term" value="F:hydrolase activity"/>
    <property type="evidence" value="ECO:0007669"/>
    <property type="project" value="UniProtKB-KW"/>
</dbReference>
<dbReference type="EMBL" id="JBEZFP010000062">
    <property type="protein sequence ID" value="MEU8136387.1"/>
    <property type="molecule type" value="Genomic_DNA"/>
</dbReference>
<evidence type="ECO:0000313" key="2">
    <source>
        <dbReference type="EMBL" id="MEU8136387.1"/>
    </source>
</evidence>
<dbReference type="InterPro" id="IPR052907">
    <property type="entry name" value="Beta-lactamase/esterase"/>
</dbReference>
<organism evidence="2 3">
    <name type="scientific">Streptodolium elevatio</name>
    <dbReference type="NCBI Taxonomy" id="3157996"/>
    <lineage>
        <taxon>Bacteria</taxon>
        <taxon>Bacillati</taxon>
        <taxon>Actinomycetota</taxon>
        <taxon>Actinomycetes</taxon>
        <taxon>Kitasatosporales</taxon>
        <taxon>Streptomycetaceae</taxon>
        <taxon>Streptodolium</taxon>
    </lineage>
</organism>
<feature type="domain" description="Beta-lactamase-related" evidence="1">
    <location>
        <begin position="33"/>
        <end position="373"/>
    </location>
</feature>
<gene>
    <name evidence="2" type="ORF">AB0C36_23115</name>
</gene>
<name>A0ABV3DMD4_9ACTN</name>
<protein>
    <submittedName>
        <fullName evidence="2">Serine hydrolase domain-containing protein</fullName>
        <ecNumber evidence="2">3.1.1.103</ecNumber>
    </submittedName>
</protein>
<proteinExistence type="predicted"/>